<evidence type="ECO:0000313" key="1">
    <source>
        <dbReference type="EMBL" id="JAT22218.1"/>
    </source>
</evidence>
<gene>
    <name evidence="1" type="ORF">g.11600</name>
</gene>
<organism evidence="1">
    <name type="scientific">Graphocephala atropunctata</name>
    <dbReference type="NCBI Taxonomy" id="36148"/>
    <lineage>
        <taxon>Eukaryota</taxon>
        <taxon>Metazoa</taxon>
        <taxon>Ecdysozoa</taxon>
        <taxon>Arthropoda</taxon>
        <taxon>Hexapoda</taxon>
        <taxon>Insecta</taxon>
        <taxon>Pterygota</taxon>
        <taxon>Neoptera</taxon>
        <taxon>Paraneoptera</taxon>
        <taxon>Hemiptera</taxon>
        <taxon>Auchenorrhyncha</taxon>
        <taxon>Membracoidea</taxon>
        <taxon>Cicadellidae</taxon>
        <taxon>Cicadellinae</taxon>
        <taxon>Cicadellini</taxon>
        <taxon>Graphocephala</taxon>
    </lineage>
</organism>
<dbReference type="EMBL" id="GEBQ01017759">
    <property type="protein sequence ID" value="JAT22218.1"/>
    <property type="molecule type" value="Transcribed_RNA"/>
</dbReference>
<proteinExistence type="predicted"/>
<accession>A0A1B6LEU1</accession>
<reference evidence="1" key="1">
    <citation type="submission" date="2015-11" db="EMBL/GenBank/DDBJ databases">
        <title>De novo transcriptome assembly of four potential Pierce s Disease insect vectors from Arizona vineyards.</title>
        <authorList>
            <person name="Tassone E.E."/>
        </authorList>
    </citation>
    <scope>NUCLEOTIDE SEQUENCE</scope>
</reference>
<dbReference type="AlphaFoldDB" id="A0A1B6LEU1"/>
<sequence length="138" mass="15598">HQDRNSNKRTEQKRRSVLKTSVYIIFDKCMVATVQQKHFLTNENNKSRLIDLLVETFADKGIKDTVAQEMLMVQGIEVDSTSVSHPSAVVVGENVNLLVILMALTPPETSVFFLEENQKINSSRISSSSNYYTVVPYC</sequence>
<protein>
    <submittedName>
        <fullName evidence="1">Uncharacterized protein</fullName>
    </submittedName>
</protein>
<feature type="non-terminal residue" evidence="1">
    <location>
        <position position="1"/>
    </location>
</feature>
<name>A0A1B6LEU1_9HEMI</name>